<dbReference type="Proteomes" id="UP001437256">
    <property type="component" value="Unassembled WGS sequence"/>
</dbReference>
<accession>A0ABR3AFL5</accession>
<dbReference type="EMBL" id="JBBXMP010000002">
    <property type="protein sequence ID" value="KAL0071769.1"/>
    <property type="molecule type" value="Genomic_DNA"/>
</dbReference>
<comment type="caution">
    <text evidence="3">The sequence shown here is derived from an EMBL/GenBank/DDBJ whole genome shotgun (WGS) entry which is preliminary data.</text>
</comment>
<feature type="domain" description="PPM-type phosphatase" evidence="2">
    <location>
        <begin position="1"/>
        <end position="180"/>
    </location>
</feature>
<protein>
    <recommendedName>
        <fullName evidence="2">PPM-type phosphatase domain-containing protein</fullName>
    </recommendedName>
</protein>
<keyword evidence="4" id="KW-1185">Reference proteome</keyword>
<dbReference type="PANTHER" id="PTHR13832:SF792">
    <property type="entry name" value="GM14286P"/>
    <property type="match status" value="1"/>
</dbReference>
<evidence type="ECO:0000313" key="3">
    <source>
        <dbReference type="EMBL" id="KAL0071769.1"/>
    </source>
</evidence>
<dbReference type="Pfam" id="PF00481">
    <property type="entry name" value="PP2C"/>
    <property type="match status" value="1"/>
</dbReference>
<evidence type="ECO:0000313" key="4">
    <source>
        <dbReference type="Proteomes" id="UP001437256"/>
    </source>
</evidence>
<gene>
    <name evidence="3" type="ORF">AAF712_000691</name>
</gene>
<dbReference type="PANTHER" id="PTHR13832">
    <property type="entry name" value="PROTEIN PHOSPHATASE 2C"/>
    <property type="match status" value="1"/>
</dbReference>
<sequence length="184" mass="21291">MTFRDNNSDQNIRTEQLTNDQNPHHPEEVQRLRAEHPGEEDTVIMQNRVLGRIGTTRSFGDVYYKEKDTWLALDVMGHPKLTPKHGLSWRHQSEVLFGYYKSPPYLTAMPEVRAFSASPASMLVMATDGLWSLVDNEWVAENIWTGVEKEEQNIALYLLKRLEEEHKYPGDDTTVIVLHLENKV</sequence>
<reference evidence="3 4" key="1">
    <citation type="submission" date="2024-05" db="EMBL/GenBank/DDBJ databases">
        <title>A draft genome resource for the thread blight pathogen Marasmius tenuissimus strain MS-2.</title>
        <authorList>
            <person name="Yulfo-Soto G.E."/>
            <person name="Baruah I.K."/>
            <person name="Amoako-Attah I."/>
            <person name="Bukari Y."/>
            <person name="Meinhardt L.W."/>
            <person name="Bailey B.A."/>
            <person name="Cohen S.P."/>
        </authorList>
    </citation>
    <scope>NUCLEOTIDE SEQUENCE [LARGE SCALE GENOMIC DNA]</scope>
    <source>
        <strain evidence="3 4">MS-2</strain>
    </source>
</reference>
<dbReference type="InterPro" id="IPR015655">
    <property type="entry name" value="PP2C"/>
</dbReference>
<dbReference type="PROSITE" id="PS51746">
    <property type="entry name" value="PPM_2"/>
    <property type="match status" value="1"/>
</dbReference>
<proteinExistence type="predicted"/>
<dbReference type="InterPro" id="IPR036457">
    <property type="entry name" value="PPM-type-like_dom_sf"/>
</dbReference>
<dbReference type="InterPro" id="IPR001932">
    <property type="entry name" value="PPM-type_phosphatase-like_dom"/>
</dbReference>
<dbReference type="SUPFAM" id="SSF81606">
    <property type="entry name" value="PP2C-like"/>
    <property type="match status" value="1"/>
</dbReference>
<organism evidence="3 4">
    <name type="scientific">Marasmius tenuissimus</name>
    <dbReference type="NCBI Taxonomy" id="585030"/>
    <lineage>
        <taxon>Eukaryota</taxon>
        <taxon>Fungi</taxon>
        <taxon>Dikarya</taxon>
        <taxon>Basidiomycota</taxon>
        <taxon>Agaricomycotina</taxon>
        <taxon>Agaricomycetes</taxon>
        <taxon>Agaricomycetidae</taxon>
        <taxon>Agaricales</taxon>
        <taxon>Marasmiineae</taxon>
        <taxon>Marasmiaceae</taxon>
        <taxon>Marasmius</taxon>
    </lineage>
</organism>
<evidence type="ECO:0000256" key="1">
    <source>
        <dbReference type="SAM" id="MobiDB-lite"/>
    </source>
</evidence>
<name>A0ABR3AFL5_9AGAR</name>
<dbReference type="Gene3D" id="3.60.40.10">
    <property type="entry name" value="PPM-type phosphatase domain"/>
    <property type="match status" value="1"/>
</dbReference>
<feature type="region of interest" description="Disordered" evidence="1">
    <location>
        <begin position="1"/>
        <end position="25"/>
    </location>
</feature>
<feature type="compositionally biased region" description="Polar residues" evidence="1">
    <location>
        <begin position="1"/>
        <end position="21"/>
    </location>
</feature>
<evidence type="ECO:0000259" key="2">
    <source>
        <dbReference type="PROSITE" id="PS51746"/>
    </source>
</evidence>